<sequence length="120" mass="12844">MPRLHLVQELPVGSSRRDQDLKGSKAHASRHVHGLSESSPPGVSTSVSAELKVHSRTAEAQVEQMPSGTIVTPSDMFRTKPRRFPGFLGGTPDEVNPKGRVEDGVASAEAVTTMMAKLES</sequence>
<dbReference type="Proteomes" id="UP000078343">
    <property type="component" value="Unassembled WGS sequence"/>
</dbReference>
<evidence type="ECO:0000313" key="2">
    <source>
        <dbReference type="EMBL" id="OAP56253.1"/>
    </source>
</evidence>
<feature type="region of interest" description="Disordered" evidence="1">
    <location>
        <begin position="1"/>
        <end position="100"/>
    </location>
</feature>
<accession>A0A178ZAM9</accession>
<dbReference type="EMBL" id="LVYI01000009">
    <property type="protein sequence ID" value="OAP56253.1"/>
    <property type="molecule type" value="Genomic_DNA"/>
</dbReference>
<protein>
    <submittedName>
        <fullName evidence="2">Uncharacterized protein</fullName>
    </submittedName>
</protein>
<organism evidence="2 3">
    <name type="scientific">Fonsecaea erecta</name>
    <dbReference type="NCBI Taxonomy" id="1367422"/>
    <lineage>
        <taxon>Eukaryota</taxon>
        <taxon>Fungi</taxon>
        <taxon>Dikarya</taxon>
        <taxon>Ascomycota</taxon>
        <taxon>Pezizomycotina</taxon>
        <taxon>Eurotiomycetes</taxon>
        <taxon>Chaetothyriomycetidae</taxon>
        <taxon>Chaetothyriales</taxon>
        <taxon>Herpotrichiellaceae</taxon>
        <taxon>Fonsecaea</taxon>
    </lineage>
</organism>
<comment type="caution">
    <text evidence="2">The sequence shown here is derived from an EMBL/GenBank/DDBJ whole genome shotgun (WGS) entry which is preliminary data.</text>
</comment>
<evidence type="ECO:0000313" key="3">
    <source>
        <dbReference type="Proteomes" id="UP000078343"/>
    </source>
</evidence>
<reference evidence="2 3" key="1">
    <citation type="submission" date="2016-04" db="EMBL/GenBank/DDBJ databases">
        <title>Draft genome of Fonsecaea erecta CBS 125763.</title>
        <authorList>
            <person name="Weiss V.A."/>
            <person name="Vicente V.A."/>
            <person name="Raittz R.T."/>
            <person name="Moreno L.F."/>
            <person name="De Souza E.M."/>
            <person name="Pedrosa F.O."/>
            <person name="Steffens M.B."/>
            <person name="Faoro H."/>
            <person name="Tadra-Sfeir M.Z."/>
            <person name="Najafzadeh M.J."/>
            <person name="Felipe M.S."/>
            <person name="Teixeira M."/>
            <person name="Sun J."/>
            <person name="Xi L."/>
            <person name="Gomes R."/>
            <person name="De Azevedo C.M."/>
            <person name="Salgado C.G."/>
            <person name="Da Silva M.B."/>
            <person name="Nascimento M.F."/>
            <person name="Queiroz-Telles F."/>
            <person name="Attili D.S."/>
            <person name="Gorbushina A."/>
        </authorList>
    </citation>
    <scope>NUCLEOTIDE SEQUENCE [LARGE SCALE GENOMIC DNA]</scope>
    <source>
        <strain evidence="2 3">CBS 125763</strain>
    </source>
</reference>
<feature type="compositionally biased region" description="Polar residues" evidence="1">
    <location>
        <begin position="36"/>
        <end position="48"/>
    </location>
</feature>
<gene>
    <name evidence="2" type="ORF">AYL99_09432</name>
</gene>
<dbReference type="GeneID" id="30013600"/>
<feature type="compositionally biased region" description="Basic residues" evidence="1">
    <location>
        <begin position="24"/>
        <end position="33"/>
    </location>
</feature>
<name>A0A178ZAM9_9EURO</name>
<dbReference type="RefSeq" id="XP_018689620.1">
    <property type="nucleotide sequence ID" value="XM_018840939.1"/>
</dbReference>
<dbReference type="AlphaFoldDB" id="A0A178ZAM9"/>
<proteinExistence type="predicted"/>
<keyword evidence="3" id="KW-1185">Reference proteome</keyword>
<evidence type="ECO:0000256" key="1">
    <source>
        <dbReference type="SAM" id="MobiDB-lite"/>
    </source>
</evidence>